<dbReference type="PROSITE" id="PS00435">
    <property type="entry name" value="PEROXIDASE_1"/>
    <property type="match status" value="1"/>
</dbReference>
<dbReference type="FunFam" id="1.10.520.10:FF:000002">
    <property type="entry name" value="Catalase-peroxidase"/>
    <property type="match status" value="1"/>
</dbReference>
<dbReference type="PRINTS" id="PR00460">
    <property type="entry name" value="BPEROXIDASE"/>
</dbReference>
<dbReference type="PROSITE" id="PS50873">
    <property type="entry name" value="PEROXIDASE_4"/>
    <property type="match status" value="1"/>
</dbReference>
<reference evidence="13 14" key="1">
    <citation type="submission" date="2019-07" db="EMBL/GenBank/DDBJ databases">
        <title>Whole genome shotgun sequence of Vibrio superstes NBRC 103154.</title>
        <authorList>
            <person name="Hosoyama A."/>
            <person name="Uohara A."/>
            <person name="Ohji S."/>
            <person name="Ichikawa N."/>
        </authorList>
    </citation>
    <scope>NUCLEOTIDE SEQUENCE [LARGE SCALE GENOMIC DNA]</scope>
    <source>
        <strain evidence="13 14">NBRC 103154</strain>
    </source>
</reference>
<evidence type="ECO:0000256" key="1">
    <source>
        <dbReference type="ARBA" id="ARBA00022559"/>
    </source>
</evidence>
<gene>
    <name evidence="10 13" type="primary">katG</name>
    <name evidence="13" type="ORF">VSU01S_11350</name>
</gene>
<evidence type="ECO:0000256" key="10">
    <source>
        <dbReference type="HAMAP-Rule" id="MF_01961"/>
    </source>
</evidence>
<dbReference type="Gene3D" id="1.10.520.10">
    <property type="match status" value="2"/>
</dbReference>
<evidence type="ECO:0000259" key="12">
    <source>
        <dbReference type="PROSITE" id="PS50873"/>
    </source>
</evidence>
<feature type="cross-link" description="Tryptophyl-tyrosyl-methioninium (Tyr-Met) (with Trp-98)" evidence="10">
    <location>
        <begin position="226"/>
        <end position="252"/>
    </location>
</feature>
<evidence type="ECO:0000256" key="4">
    <source>
        <dbReference type="ARBA" id="ARBA00023002"/>
    </source>
</evidence>
<dbReference type="Proteomes" id="UP000321113">
    <property type="component" value="Unassembled WGS sequence"/>
</dbReference>
<dbReference type="NCBIfam" id="TIGR00198">
    <property type="entry name" value="cat_per_HPI"/>
    <property type="match status" value="1"/>
</dbReference>
<comment type="function">
    <text evidence="10">Bifunctional enzyme with both catalase and broad-spectrum peroxidase activity.</text>
</comment>
<dbReference type="HAMAP" id="MF_01961">
    <property type="entry name" value="Catal_peroxid"/>
    <property type="match status" value="1"/>
</dbReference>
<comment type="caution">
    <text evidence="10">Lacks conserved residue(s) required for the propagation of feature annotation.</text>
</comment>
<comment type="PTM">
    <text evidence="10">Formation of the three residue Trp-Tyr-Met cross-link is important for the catalase, but not the peroxidase activity of the enzyme.</text>
</comment>
<dbReference type="PANTHER" id="PTHR30555:SF6">
    <property type="entry name" value="CATALASE-PEROXIDASE"/>
    <property type="match status" value="1"/>
</dbReference>
<dbReference type="InterPro" id="IPR019793">
    <property type="entry name" value="Peroxidases_heam-ligand_BS"/>
</dbReference>
<dbReference type="PRINTS" id="PR00458">
    <property type="entry name" value="PEROXIDASE"/>
</dbReference>
<dbReference type="InterPro" id="IPR002016">
    <property type="entry name" value="Haem_peroxidase"/>
</dbReference>
<evidence type="ECO:0000256" key="9">
    <source>
        <dbReference type="ARBA" id="ARBA00060838"/>
    </source>
</evidence>
<dbReference type="PANTHER" id="PTHR30555">
    <property type="entry name" value="HYDROPEROXIDASE I, BIFUNCTIONAL CATALASE-PEROXIDASE"/>
    <property type="match status" value="1"/>
</dbReference>
<feature type="site" description="Transition state stabilizer" evidence="10">
    <location>
        <position position="95"/>
    </location>
</feature>
<name>A0A511QNK6_9VIBR</name>
<keyword evidence="14" id="KW-1185">Reference proteome</keyword>
<evidence type="ECO:0000313" key="13">
    <source>
        <dbReference type="EMBL" id="GEM78890.1"/>
    </source>
</evidence>
<dbReference type="CDD" id="cd00649">
    <property type="entry name" value="catalase_peroxidase_1"/>
    <property type="match status" value="1"/>
</dbReference>
<dbReference type="NCBIfam" id="NF011635">
    <property type="entry name" value="PRK15061.1"/>
    <property type="match status" value="1"/>
</dbReference>
<dbReference type="GO" id="GO:0070301">
    <property type="term" value="P:cellular response to hydrogen peroxide"/>
    <property type="evidence" value="ECO:0007669"/>
    <property type="project" value="TreeGrafter"/>
</dbReference>
<dbReference type="SUPFAM" id="SSF48113">
    <property type="entry name" value="Heme-dependent peroxidases"/>
    <property type="match status" value="2"/>
</dbReference>
<dbReference type="GO" id="GO:0020037">
    <property type="term" value="F:heme binding"/>
    <property type="evidence" value="ECO:0007669"/>
    <property type="project" value="InterPro"/>
</dbReference>
<evidence type="ECO:0000256" key="6">
    <source>
        <dbReference type="ARBA" id="ARBA00023324"/>
    </source>
</evidence>
<comment type="cofactor">
    <cofactor evidence="10">
        <name>heme b</name>
        <dbReference type="ChEBI" id="CHEBI:60344"/>
    </cofactor>
    <text evidence="10">Binds 1 heme b (iron(II)-protoporphyrin IX) group per dimer.</text>
</comment>
<dbReference type="AlphaFoldDB" id="A0A511QNK6"/>
<dbReference type="GO" id="GO:0005829">
    <property type="term" value="C:cytosol"/>
    <property type="evidence" value="ECO:0007669"/>
    <property type="project" value="TreeGrafter"/>
</dbReference>
<feature type="domain" description="Plant heme peroxidase family profile" evidence="12">
    <location>
        <begin position="132"/>
        <end position="453"/>
    </location>
</feature>
<evidence type="ECO:0000256" key="7">
    <source>
        <dbReference type="ARBA" id="ARBA00049145"/>
    </source>
</evidence>
<sequence>MENKTNIGGGKCPVMHGGATSSGMNNVAWWPNALNLDILHQHDLKTNPMEIGFSYHDELKKLDVESLKADVKALMTDSQDWWPADWGHYGGLMIRMAWHSAGTYRTSDGRGGASTGNQRFAPLNSWPDNGNLDKARRLLWPIKQKYGNKISWADLMILAGNMAYETMGLQTFGFAFGREDIWHPEKDIYWGSETKWLEESGGENSRYSEERELENPLAAVMMGLIYVNPEGVDGEPDPVKTAKDMRDTFARMGMDDEETVALVAGGHTVGKAHGNGDASQLGPEPERADIEEQGFGWVNNHSRGVGRDTVTSGIEGAWTTNPTQWDDGYFHLLLNYDWWLRKSPAGAWQWEPVSIAEEDKPVDVEDPSIRLNPIMTDADMALRIDPDYRKISDRFSKDPEYFAETFARAWFKLTHRDMGPKSTYFGPDIPQEDLIWQDPIPAGNSDYNVEAVKDKIIASGLSISDMVSTAWDSARTFRNSDKRGGANGARIRLAPMNQWEGNEPQRLEKVLFTLDSIAHEFEVSIADCIVLAGNVGIELAAKAAGIDIKVPFTPGRGDAAADQTDGNSFSVLEPVADAFRNWQKQNYAVTPEELMLDQAQLLGLTAPEMTVLVGGMRVLGTNYANSTDGVFTENLGVLTNDFFVNLTDMRFSWKPTGRNSYSIVERNTGNEVWTATRADLVFGSNSILRSYAEYYAQSDNHIKFVHDFVSAWSKVMNSDRFDVC</sequence>
<keyword evidence="3 10" id="KW-0479">Metal-binding</keyword>
<comment type="catalytic activity">
    <reaction evidence="8 10 11">
        <text>H2O2 + AH2 = A + 2 H2O</text>
        <dbReference type="Rhea" id="RHEA:30275"/>
        <dbReference type="ChEBI" id="CHEBI:13193"/>
        <dbReference type="ChEBI" id="CHEBI:15377"/>
        <dbReference type="ChEBI" id="CHEBI:16240"/>
        <dbReference type="ChEBI" id="CHEBI:17499"/>
        <dbReference type="EC" id="1.11.1.21"/>
    </reaction>
</comment>
<comment type="similarity">
    <text evidence="9 10 11">Belongs to the peroxidase family. Peroxidase/catalase subfamily.</text>
</comment>
<protein>
    <recommendedName>
        <fullName evidence="10 11">Catalase-peroxidase</fullName>
        <shortName evidence="10">CP</shortName>
        <ecNumber evidence="10 11">1.11.1.21</ecNumber>
    </recommendedName>
    <alternativeName>
        <fullName evidence="10">Peroxidase/catalase</fullName>
    </alternativeName>
</protein>
<evidence type="ECO:0000256" key="5">
    <source>
        <dbReference type="ARBA" id="ARBA00023004"/>
    </source>
</evidence>
<dbReference type="RefSeq" id="WP_162892791.1">
    <property type="nucleotide sequence ID" value="NZ_BJXK01000004.1"/>
</dbReference>
<organism evidence="13 14">
    <name type="scientific">Vibrio superstes NBRC 103154</name>
    <dbReference type="NCBI Taxonomy" id="1219062"/>
    <lineage>
        <taxon>Bacteria</taxon>
        <taxon>Pseudomonadati</taxon>
        <taxon>Pseudomonadota</taxon>
        <taxon>Gammaproteobacteria</taxon>
        <taxon>Vibrionales</taxon>
        <taxon>Vibrionaceae</taxon>
        <taxon>Vibrio</taxon>
    </lineage>
</organism>
<keyword evidence="4 10" id="KW-0560">Oxidoreductase</keyword>
<keyword evidence="1 10" id="KW-0575">Peroxidase</keyword>
<dbReference type="Pfam" id="PF00141">
    <property type="entry name" value="peroxidase"/>
    <property type="match status" value="2"/>
</dbReference>
<keyword evidence="6 10" id="KW-0376">Hydrogen peroxide</keyword>
<dbReference type="EMBL" id="BJXK01000004">
    <property type="protein sequence ID" value="GEM78890.1"/>
    <property type="molecule type" value="Genomic_DNA"/>
</dbReference>
<evidence type="ECO:0000256" key="2">
    <source>
        <dbReference type="ARBA" id="ARBA00022617"/>
    </source>
</evidence>
<dbReference type="PROSITE" id="PS00436">
    <property type="entry name" value="PEROXIDASE_2"/>
    <property type="match status" value="1"/>
</dbReference>
<comment type="catalytic activity">
    <reaction evidence="7 10 11">
        <text>2 H2O2 = O2 + 2 H2O</text>
        <dbReference type="Rhea" id="RHEA:20309"/>
        <dbReference type="ChEBI" id="CHEBI:15377"/>
        <dbReference type="ChEBI" id="CHEBI:15379"/>
        <dbReference type="ChEBI" id="CHEBI:16240"/>
        <dbReference type="EC" id="1.11.1.21"/>
    </reaction>
</comment>
<keyword evidence="2 10" id="KW-0349">Heme</keyword>
<dbReference type="EC" id="1.11.1.21" evidence="10 11"/>
<accession>A0A511QNK6</accession>
<dbReference type="GO" id="GO:0042744">
    <property type="term" value="P:hydrogen peroxide catabolic process"/>
    <property type="evidence" value="ECO:0007669"/>
    <property type="project" value="UniProtKB-KW"/>
</dbReference>
<dbReference type="FunFam" id="1.10.420.10:FF:000004">
    <property type="entry name" value="Catalase-peroxidase"/>
    <property type="match status" value="1"/>
</dbReference>
<feature type="active site" description="Proton acceptor" evidence="10">
    <location>
        <position position="99"/>
    </location>
</feature>
<dbReference type="InterPro" id="IPR010255">
    <property type="entry name" value="Haem_peroxidase_sf"/>
</dbReference>
<evidence type="ECO:0000313" key="14">
    <source>
        <dbReference type="Proteomes" id="UP000321113"/>
    </source>
</evidence>
<keyword evidence="5 10" id="KW-0408">Iron</keyword>
<proteinExistence type="inferred from homology"/>
<dbReference type="Gene3D" id="1.10.420.10">
    <property type="entry name" value="Peroxidase, domain 2"/>
    <property type="match status" value="2"/>
</dbReference>
<feature type="binding site" description="axial binding residue" evidence="10">
    <location>
        <position position="267"/>
    </location>
    <ligand>
        <name>heme b</name>
        <dbReference type="ChEBI" id="CHEBI:60344"/>
    </ligand>
    <ligandPart>
        <name>Fe</name>
        <dbReference type="ChEBI" id="CHEBI:18248"/>
    </ligandPart>
</feature>
<dbReference type="GO" id="GO:0046872">
    <property type="term" value="F:metal ion binding"/>
    <property type="evidence" value="ECO:0007669"/>
    <property type="project" value="UniProtKB-KW"/>
</dbReference>
<dbReference type="InterPro" id="IPR000763">
    <property type="entry name" value="Catalase_peroxidase"/>
</dbReference>
<dbReference type="InterPro" id="IPR019794">
    <property type="entry name" value="Peroxidases_AS"/>
</dbReference>
<comment type="subunit">
    <text evidence="10">Homodimer or homotetramer.</text>
</comment>
<evidence type="ECO:0000256" key="3">
    <source>
        <dbReference type="ARBA" id="ARBA00022723"/>
    </source>
</evidence>
<evidence type="ECO:0000256" key="8">
    <source>
        <dbReference type="ARBA" id="ARBA00051651"/>
    </source>
</evidence>
<dbReference type="GO" id="GO:0004096">
    <property type="term" value="F:catalase activity"/>
    <property type="evidence" value="ECO:0007669"/>
    <property type="project" value="UniProtKB-UniRule"/>
</dbReference>
<evidence type="ECO:0000256" key="11">
    <source>
        <dbReference type="RuleBase" id="RU003451"/>
    </source>
</evidence>
<comment type="caution">
    <text evidence="13">The sequence shown here is derived from an EMBL/GenBank/DDBJ whole genome shotgun (WGS) entry which is preliminary data.</text>
</comment>